<keyword evidence="1" id="KW-0233">DNA recombination</keyword>
<dbReference type="GO" id="GO:0015074">
    <property type="term" value="P:DNA integration"/>
    <property type="evidence" value="ECO:0007669"/>
    <property type="project" value="InterPro"/>
</dbReference>
<evidence type="ECO:0000313" key="2">
    <source>
        <dbReference type="EMBL" id="EGZ18551.1"/>
    </source>
</evidence>
<dbReference type="AlphaFoldDB" id="G4ZFT3"/>
<dbReference type="SMR" id="G4ZFT3"/>
<dbReference type="Gene3D" id="1.10.443.10">
    <property type="entry name" value="Intergrase catalytic core"/>
    <property type="match status" value="1"/>
</dbReference>
<keyword evidence="3" id="KW-1185">Reference proteome</keyword>
<dbReference type="EMBL" id="JH159154">
    <property type="protein sequence ID" value="EGZ18551.1"/>
    <property type="molecule type" value="Genomic_DNA"/>
</dbReference>
<dbReference type="SUPFAM" id="SSF56349">
    <property type="entry name" value="DNA breaking-rejoining enzymes"/>
    <property type="match status" value="1"/>
</dbReference>
<evidence type="ECO:0000256" key="1">
    <source>
        <dbReference type="ARBA" id="ARBA00023172"/>
    </source>
</evidence>
<dbReference type="GeneID" id="20657743"/>
<proteinExistence type="predicted"/>
<reference evidence="2 3" key="1">
    <citation type="journal article" date="2006" name="Science">
        <title>Phytophthora genome sequences uncover evolutionary origins and mechanisms of pathogenesis.</title>
        <authorList>
            <person name="Tyler B.M."/>
            <person name="Tripathy S."/>
            <person name="Zhang X."/>
            <person name="Dehal P."/>
            <person name="Jiang R.H."/>
            <person name="Aerts A."/>
            <person name="Arredondo F.D."/>
            <person name="Baxter L."/>
            <person name="Bensasson D."/>
            <person name="Beynon J.L."/>
            <person name="Chapman J."/>
            <person name="Damasceno C.M."/>
            <person name="Dorrance A.E."/>
            <person name="Dou D."/>
            <person name="Dickerman A.W."/>
            <person name="Dubchak I.L."/>
            <person name="Garbelotto M."/>
            <person name="Gijzen M."/>
            <person name="Gordon S.G."/>
            <person name="Govers F."/>
            <person name="Grunwald N.J."/>
            <person name="Huang W."/>
            <person name="Ivors K.L."/>
            <person name="Jones R.W."/>
            <person name="Kamoun S."/>
            <person name="Krampis K."/>
            <person name="Lamour K.H."/>
            <person name="Lee M.K."/>
            <person name="McDonald W.H."/>
            <person name="Medina M."/>
            <person name="Meijer H.J."/>
            <person name="Nordberg E.K."/>
            <person name="Maclean D.J."/>
            <person name="Ospina-Giraldo M.D."/>
            <person name="Morris P.F."/>
            <person name="Phuntumart V."/>
            <person name="Putnam N.H."/>
            <person name="Rash S."/>
            <person name="Rose J.K."/>
            <person name="Sakihama Y."/>
            <person name="Salamov A.A."/>
            <person name="Savidor A."/>
            <person name="Scheuring C.F."/>
            <person name="Smith B.M."/>
            <person name="Sobral B.W."/>
            <person name="Terry A."/>
            <person name="Torto-Alalibo T.A."/>
            <person name="Win J."/>
            <person name="Xu Z."/>
            <person name="Zhang H."/>
            <person name="Grigoriev I.V."/>
            <person name="Rokhsar D.S."/>
            <person name="Boore J.L."/>
        </authorList>
    </citation>
    <scope>NUCLEOTIDE SEQUENCE [LARGE SCALE GENOMIC DNA]</scope>
    <source>
        <strain evidence="2 3">P6497</strain>
    </source>
</reference>
<name>G4ZFT3_PHYSP</name>
<organism evidence="2 3">
    <name type="scientific">Phytophthora sojae (strain P6497)</name>
    <name type="common">Soybean stem and root rot agent</name>
    <name type="synonym">Phytophthora megasperma f. sp. glycines</name>
    <dbReference type="NCBI Taxonomy" id="1094619"/>
    <lineage>
        <taxon>Eukaryota</taxon>
        <taxon>Sar</taxon>
        <taxon>Stramenopiles</taxon>
        <taxon>Oomycota</taxon>
        <taxon>Peronosporomycetes</taxon>
        <taxon>Peronosporales</taxon>
        <taxon>Peronosporaceae</taxon>
        <taxon>Phytophthora</taxon>
    </lineage>
</organism>
<sequence length="72" mass="7705">MAFLIKQAVVSVGLDPARYSTHSVRIGGATKLLNAGADRLVIKVLGRRLSNAFEEYPVLSAEGSRDIASLMC</sequence>
<accession>G4ZFT3</accession>
<dbReference type="GO" id="GO:0006310">
    <property type="term" value="P:DNA recombination"/>
    <property type="evidence" value="ECO:0007669"/>
    <property type="project" value="UniProtKB-KW"/>
</dbReference>
<protein>
    <recommendedName>
        <fullName evidence="4">Tyr recombinase domain-containing protein</fullName>
    </recommendedName>
</protein>
<gene>
    <name evidence="2" type="ORF">PHYSODRAFT_499774</name>
</gene>
<evidence type="ECO:0008006" key="4">
    <source>
        <dbReference type="Google" id="ProtNLM"/>
    </source>
</evidence>
<dbReference type="RefSeq" id="XP_009527609.1">
    <property type="nucleotide sequence ID" value="XM_009529314.1"/>
</dbReference>
<dbReference type="KEGG" id="psoj:PHYSODRAFT_499774"/>
<dbReference type="GO" id="GO:0003677">
    <property type="term" value="F:DNA binding"/>
    <property type="evidence" value="ECO:0007669"/>
    <property type="project" value="InterPro"/>
</dbReference>
<dbReference type="InterPro" id="IPR013762">
    <property type="entry name" value="Integrase-like_cat_sf"/>
</dbReference>
<dbReference type="InParanoid" id="G4ZFT3"/>
<dbReference type="Proteomes" id="UP000002640">
    <property type="component" value="Unassembled WGS sequence"/>
</dbReference>
<evidence type="ECO:0000313" key="3">
    <source>
        <dbReference type="Proteomes" id="UP000002640"/>
    </source>
</evidence>
<dbReference type="InterPro" id="IPR011010">
    <property type="entry name" value="DNA_brk_join_enz"/>
</dbReference>